<keyword evidence="3" id="KW-1185">Reference proteome</keyword>
<dbReference type="Proteomes" id="UP000199501">
    <property type="component" value="Unassembled WGS sequence"/>
</dbReference>
<evidence type="ECO:0000256" key="1">
    <source>
        <dbReference type="SAM" id="MobiDB-lite"/>
    </source>
</evidence>
<feature type="compositionally biased region" description="Basic and acidic residues" evidence="1">
    <location>
        <begin position="371"/>
        <end position="382"/>
    </location>
</feature>
<feature type="region of interest" description="Disordered" evidence="1">
    <location>
        <begin position="310"/>
        <end position="382"/>
    </location>
</feature>
<dbReference type="RefSeq" id="WP_091447620.1">
    <property type="nucleotide sequence ID" value="NZ_FMZZ01000001.1"/>
</dbReference>
<organism evidence="2 3">
    <name type="scientific">Actinokineospora iranica</name>
    <dbReference type="NCBI Taxonomy" id="1271860"/>
    <lineage>
        <taxon>Bacteria</taxon>
        <taxon>Bacillati</taxon>
        <taxon>Actinomycetota</taxon>
        <taxon>Actinomycetes</taxon>
        <taxon>Pseudonocardiales</taxon>
        <taxon>Pseudonocardiaceae</taxon>
        <taxon>Actinokineospora</taxon>
    </lineage>
</organism>
<evidence type="ECO:0000313" key="3">
    <source>
        <dbReference type="Proteomes" id="UP000199501"/>
    </source>
</evidence>
<dbReference type="EMBL" id="FMZZ01000001">
    <property type="protein sequence ID" value="SDC19135.1"/>
    <property type="molecule type" value="Genomic_DNA"/>
</dbReference>
<feature type="compositionally biased region" description="Basic and acidic residues" evidence="1">
    <location>
        <begin position="310"/>
        <end position="323"/>
    </location>
</feature>
<gene>
    <name evidence="2" type="ORF">SAMN05216174_101446</name>
</gene>
<feature type="compositionally biased region" description="Acidic residues" evidence="1">
    <location>
        <begin position="350"/>
        <end position="366"/>
    </location>
</feature>
<accession>A0A1G6JL33</accession>
<dbReference type="OrthoDB" id="3636264at2"/>
<proteinExistence type="predicted"/>
<reference evidence="3" key="1">
    <citation type="submission" date="2016-10" db="EMBL/GenBank/DDBJ databases">
        <authorList>
            <person name="Varghese N."/>
            <person name="Submissions S."/>
        </authorList>
    </citation>
    <scope>NUCLEOTIDE SEQUENCE [LARGE SCALE GENOMIC DNA]</scope>
    <source>
        <strain evidence="3">IBRC-M 10403</strain>
    </source>
</reference>
<dbReference type="AlphaFoldDB" id="A0A1G6JL33"/>
<protein>
    <submittedName>
        <fullName evidence="2">Uncharacterized protein</fullName>
    </submittedName>
</protein>
<sequence>MGLFDDFLAAQEREALLEGIHDDLIEPANRALDACDYLLYATMPTVGVFGELLDERKPRVAAVFRLFSETDIGGLQDLIDQLDRTWRELDQGTRVELEEAQRLLTDWNGSAAEETKYYLARLTEAFDLSVTNISEVEGGVVAARELIATARNDLTTLAESFHDAAKQYHESQNPPDDNLFGRVLVAAFAGAITGLLTAGVGVGVAGAATISYGAAAASSAAGAAITTGLEASITGSVSGDDPLAILESFLTEADKLKSGTRDAADELTREIQRYSASLPVIPAPPDVSPGPTFDPDLFRTDNLTAGLEESVRRAQVDIPRREIVGTQDGQAQPGGSGTVADRLDGGPAEPTDDPDEVNSPDSDSPDNDSAAADKAEQPEVVG</sequence>
<name>A0A1G6JL33_9PSEU</name>
<evidence type="ECO:0000313" key="2">
    <source>
        <dbReference type="EMBL" id="SDC19135.1"/>
    </source>
</evidence>